<keyword evidence="2" id="KW-1185">Reference proteome</keyword>
<proteinExistence type="predicted"/>
<organism evidence="1 2">
    <name type="scientific">Robertmurraya yapensis</name>
    <name type="common">ex Hitch et al 2024</name>
    <dbReference type="NCBI Taxonomy" id="3133160"/>
    <lineage>
        <taxon>Bacteria</taxon>
        <taxon>Bacillati</taxon>
        <taxon>Bacillota</taxon>
        <taxon>Bacilli</taxon>
        <taxon>Bacillales</taxon>
        <taxon>Bacillaceae</taxon>
        <taxon>Robertmurraya</taxon>
    </lineage>
</organism>
<reference evidence="1" key="1">
    <citation type="submission" date="2024-03" db="EMBL/GenBank/DDBJ databases">
        <title>Human intestinal bacterial collection.</title>
        <authorList>
            <person name="Pauvert C."/>
            <person name="Hitch T.C.A."/>
            <person name="Clavel T."/>
        </authorList>
    </citation>
    <scope>NUCLEOTIDE SEQUENCE</scope>
    <source>
        <strain evidence="1">CLA-AA-H227</strain>
    </source>
</reference>
<protein>
    <submittedName>
        <fullName evidence="1">NAD(P)-dependent oxidoreductase</fullName>
    </submittedName>
</protein>
<gene>
    <name evidence="1" type="ORF">WMO40_00705</name>
</gene>
<evidence type="ECO:0000313" key="2">
    <source>
        <dbReference type="Proteomes" id="UP001439875"/>
    </source>
</evidence>
<sequence length="205" mass="23091">MMQSLMVNLTGKRVVIVGGGTIAARKGKTLANEKAIITFIAPQFNEEVFELSEQYGYELIAREAKPADFVDVFLVILATNNREVNQTLAETLSPNQLICVVDKGEEGNVQFPATVRRGHLQLAISTGGASPKLTRKLKKELEAQFDDSWTSYLEFLAKSREIIKNLPLSKQEKNDRLSSLLDERYRIDEEAQKKALNWLESQTFN</sequence>
<comment type="caution">
    <text evidence="1">The sequence shown here is derived from an EMBL/GenBank/DDBJ whole genome shotgun (WGS) entry which is preliminary data.</text>
</comment>
<accession>A0ACC6S5V5</accession>
<evidence type="ECO:0000313" key="1">
    <source>
        <dbReference type="EMBL" id="MEQ2525203.1"/>
    </source>
</evidence>
<dbReference type="Proteomes" id="UP001439875">
    <property type="component" value="Unassembled WGS sequence"/>
</dbReference>
<name>A0ACC6S5V5_9BACI</name>
<dbReference type="EMBL" id="JBBMEW010000001">
    <property type="protein sequence ID" value="MEQ2525203.1"/>
    <property type="molecule type" value="Genomic_DNA"/>
</dbReference>